<dbReference type="Gramene" id="TuG1812G0300000245.01.T01">
    <property type="protein sequence ID" value="TuG1812G0300000245.01.T01.cds256279"/>
    <property type="gene ID" value="TuG1812G0300000245.01"/>
</dbReference>
<accession>A0A8R7PMN0</accession>
<proteinExistence type="predicted"/>
<evidence type="ECO:0000313" key="1">
    <source>
        <dbReference type="EnsemblPlants" id="TuG1812G0300000245.01.T01.cds256279"/>
    </source>
</evidence>
<reference evidence="2" key="1">
    <citation type="journal article" date="2013" name="Nature">
        <title>Draft genome of the wheat A-genome progenitor Triticum urartu.</title>
        <authorList>
            <person name="Ling H.Q."/>
            <person name="Zhao S."/>
            <person name="Liu D."/>
            <person name="Wang J."/>
            <person name="Sun H."/>
            <person name="Zhang C."/>
            <person name="Fan H."/>
            <person name="Li D."/>
            <person name="Dong L."/>
            <person name="Tao Y."/>
            <person name="Gao C."/>
            <person name="Wu H."/>
            <person name="Li Y."/>
            <person name="Cui Y."/>
            <person name="Guo X."/>
            <person name="Zheng S."/>
            <person name="Wang B."/>
            <person name="Yu K."/>
            <person name="Liang Q."/>
            <person name="Yang W."/>
            <person name="Lou X."/>
            <person name="Chen J."/>
            <person name="Feng M."/>
            <person name="Jian J."/>
            <person name="Zhang X."/>
            <person name="Luo G."/>
            <person name="Jiang Y."/>
            <person name="Liu J."/>
            <person name="Wang Z."/>
            <person name="Sha Y."/>
            <person name="Zhang B."/>
            <person name="Wu H."/>
            <person name="Tang D."/>
            <person name="Shen Q."/>
            <person name="Xue P."/>
            <person name="Zou S."/>
            <person name="Wang X."/>
            <person name="Liu X."/>
            <person name="Wang F."/>
            <person name="Yang Y."/>
            <person name="An X."/>
            <person name="Dong Z."/>
            <person name="Zhang K."/>
            <person name="Zhang X."/>
            <person name="Luo M.C."/>
            <person name="Dvorak J."/>
            <person name="Tong Y."/>
            <person name="Wang J."/>
            <person name="Yang H."/>
            <person name="Li Z."/>
            <person name="Wang D."/>
            <person name="Zhang A."/>
            <person name="Wang J."/>
        </authorList>
    </citation>
    <scope>NUCLEOTIDE SEQUENCE</scope>
    <source>
        <strain evidence="2">cv. G1812</strain>
    </source>
</reference>
<evidence type="ECO:0000313" key="2">
    <source>
        <dbReference type="Proteomes" id="UP000015106"/>
    </source>
</evidence>
<reference evidence="1" key="3">
    <citation type="submission" date="2022-06" db="UniProtKB">
        <authorList>
            <consortium name="EnsemblPlants"/>
        </authorList>
    </citation>
    <scope>IDENTIFICATION</scope>
</reference>
<dbReference type="AlphaFoldDB" id="A0A8R7PMN0"/>
<dbReference type="Proteomes" id="UP000015106">
    <property type="component" value="Chromosome 3"/>
</dbReference>
<sequence>MTGRPTDLRQRGRRARRSTRRLDPLFCDVSENFLYWCVCMHRCCTILGAHSPRIPQVCIELGRRWRPGTLICRLHMRSREISASHSKVADP</sequence>
<name>A0A8R7PMN0_TRIUA</name>
<reference evidence="1" key="2">
    <citation type="submission" date="2018-03" db="EMBL/GenBank/DDBJ databases">
        <title>The Triticum urartu genome reveals the dynamic nature of wheat genome evolution.</title>
        <authorList>
            <person name="Ling H."/>
            <person name="Ma B."/>
            <person name="Shi X."/>
            <person name="Liu H."/>
            <person name="Dong L."/>
            <person name="Sun H."/>
            <person name="Cao Y."/>
            <person name="Gao Q."/>
            <person name="Zheng S."/>
            <person name="Li Y."/>
            <person name="Yu Y."/>
            <person name="Du H."/>
            <person name="Qi M."/>
            <person name="Li Y."/>
            <person name="Yu H."/>
            <person name="Cui Y."/>
            <person name="Wang N."/>
            <person name="Chen C."/>
            <person name="Wu H."/>
            <person name="Zhao Y."/>
            <person name="Zhang J."/>
            <person name="Li Y."/>
            <person name="Zhou W."/>
            <person name="Zhang B."/>
            <person name="Hu W."/>
            <person name="Eijk M."/>
            <person name="Tang J."/>
            <person name="Witsenboer H."/>
            <person name="Zhao S."/>
            <person name="Li Z."/>
            <person name="Zhang A."/>
            <person name="Wang D."/>
            <person name="Liang C."/>
        </authorList>
    </citation>
    <scope>NUCLEOTIDE SEQUENCE [LARGE SCALE GENOMIC DNA]</scope>
    <source>
        <strain evidence="1">cv. G1812</strain>
    </source>
</reference>
<protein>
    <submittedName>
        <fullName evidence="1">Uncharacterized protein</fullName>
    </submittedName>
</protein>
<keyword evidence="2" id="KW-1185">Reference proteome</keyword>
<organism evidence="1 2">
    <name type="scientific">Triticum urartu</name>
    <name type="common">Red wild einkorn</name>
    <name type="synonym">Crithodium urartu</name>
    <dbReference type="NCBI Taxonomy" id="4572"/>
    <lineage>
        <taxon>Eukaryota</taxon>
        <taxon>Viridiplantae</taxon>
        <taxon>Streptophyta</taxon>
        <taxon>Embryophyta</taxon>
        <taxon>Tracheophyta</taxon>
        <taxon>Spermatophyta</taxon>
        <taxon>Magnoliopsida</taxon>
        <taxon>Liliopsida</taxon>
        <taxon>Poales</taxon>
        <taxon>Poaceae</taxon>
        <taxon>BOP clade</taxon>
        <taxon>Pooideae</taxon>
        <taxon>Triticodae</taxon>
        <taxon>Triticeae</taxon>
        <taxon>Triticinae</taxon>
        <taxon>Triticum</taxon>
    </lineage>
</organism>
<dbReference type="EnsemblPlants" id="TuG1812G0300000245.01.T01">
    <property type="protein sequence ID" value="TuG1812G0300000245.01.T01.cds256279"/>
    <property type="gene ID" value="TuG1812G0300000245.01"/>
</dbReference>